<keyword evidence="2" id="KW-0547">Nucleotide-binding</keyword>
<evidence type="ECO:0000313" key="5">
    <source>
        <dbReference type="EMBL" id="MBB4679254.1"/>
    </source>
</evidence>
<evidence type="ECO:0000259" key="4">
    <source>
        <dbReference type="SMART" id="SM00881"/>
    </source>
</evidence>
<proteinExistence type="predicted"/>
<dbReference type="InterPro" id="IPR051538">
    <property type="entry name" value="Acyl-CoA_Synth/Transferase"/>
</dbReference>
<comment type="caution">
    <text evidence="5">The sequence shown here is derived from an EMBL/GenBank/DDBJ whole genome shotgun (WGS) entry which is preliminary data.</text>
</comment>
<dbReference type="Proteomes" id="UP000533598">
    <property type="component" value="Unassembled WGS sequence"/>
</dbReference>
<dbReference type="PANTHER" id="PTHR43334:SF1">
    <property type="entry name" value="3-HYDROXYPROPIONATE--COA LIGASE [ADP-FORMING]"/>
    <property type="match status" value="1"/>
</dbReference>
<evidence type="ECO:0000256" key="3">
    <source>
        <dbReference type="ARBA" id="ARBA00022840"/>
    </source>
</evidence>
<dbReference type="SUPFAM" id="SSF51735">
    <property type="entry name" value="NAD(P)-binding Rossmann-fold domains"/>
    <property type="match status" value="1"/>
</dbReference>
<dbReference type="AlphaFoldDB" id="A0A7W7FXS3"/>
<dbReference type="Pfam" id="PF13549">
    <property type="entry name" value="ATP-grasp_5"/>
    <property type="match status" value="1"/>
</dbReference>
<dbReference type="InterPro" id="IPR036291">
    <property type="entry name" value="NAD(P)-bd_dom_sf"/>
</dbReference>
<dbReference type="InterPro" id="IPR032875">
    <property type="entry name" value="Succ_CoA_lig_flav_dom"/>
</dbReference>
<organism evidence="5 6">
    <name type="scientific">Crossiella cryophila</name>
    <dbReference type="NCBI Taxonomy" id="43355"/>
    <lineage>
        <taxon>Bacteria</taxon>
        <taxon>Bacillati</taxon>
        <taxon>Actinomycetota</taxon>
        <taxon>Actinomycetes</taxon>
        <taxon>Pseudonocardiales</taxon>
        <taxon>Pseudonocardiaceae</taxon>
        <taxon>Crossiella</taxon>
    </lineage>
</organism>
<sequence>MSTLARFTDPASVAVVGASADPAKWGHWLALGALAGAHRRRVHLVNHRGGLVAGRECLTSVRALPEVPELVAVCVPARAVSEVVEEALALGVRAFLVITSGFTPAAEAALADRVRRAGARLIGPSCLGLYDADTELRLLWGECAPGALAIVSQSGQLGLEVAGLAAAAGLGVSRFVSVGAQCDVTATDLLHGLAGHARTRVVLLYLEGFGDGRAVHTALARLRAAGKPVVVLTAGASPVGAAAVRSHTGALSSTTDVVRAALRAAGAILARTPAEAVRAAAQLAAGIPRGDRVGVVSDSGGQGALAADLISEAGLTPGIPVDLAGAGEGDLGSYAVAIERVLGGGDVDAVLLTGYFGRYAVDSPGQAAAEIAVARRLAELGRGGCPLVVHSMAAHEPDSPAVAVLRAGGVTVHAEIDMAVEALSLAAQWRAGAARDLSVRGVDARAVGHGTQSTTATVNTSWSDSAPSVITYWSARELLSASGVPYPAAQPVASRTEVLAATARLRGPFVLKAGWIEHRTEQDAVRVGLADPVAVLAGYDELAGRLGEHGYVVEVQDQRAGVVELIVGFRRDPAFGPVVLVGIGGTLAEVYRDVTVELAPVDADLAGTMLRRLRGWPLLAGWRGRPAVDVEAAARVVAAVSRVALTRGDLAEGEINPLRVGPSEAVAVDALLVPMAGRDQQAAEARADVAGVAEARMDLAGAVEAQMDVTGAAEAQMDDAQADTAGVDTAGADSARPDVVGLDVTGLDLTGADVAGADVTGTSWRGERMPGVSW</sequence>
<dbReference type="InterPro" id="IPR003781">
    <property type="entry name" value="CoA-bd"/>
</dbReference>
<dbReference type="Gene3D" id="3.40.50.720">
    <property type="entry name" value="NAD(P)-binding Rossmann-like Domain"/>
    <property type="match status" value="1"/>
</dbReference>
<evidence type="ECO:0000313" key="6">
    <source>
        <dbReference type="Proteomes" id="UP000533598"/>
    </source>
</evidence>
<dbReference type="InterPro" id="IPR016102">
    <property type="entry name" value="Succinyl-CoA_synth-like"/>
</dbReference>
<dbReference type="Gene3D" id="3.30.470.20">
    <property type="entry name" value="ATP-grasp fold, B domain"/>
    <property type="match status" value="1"/>
</dbReference>
<name>A0A7W7FXS3_9PSEU</name>
<dbReference type="Gene3D" id="2.160.20.80">
    <property type="entry name" value="E3 ubiquitin-protein ligase SopA"/>
    <property type="match status" value="1"/>
</dbReference>
<dbReference type="SUPFAM" id="SSF141571">
    <property type="entry name" value="Pentapeptide repeat-like"/>
    <property type="match status" value="1"/>
</dbReference>
<dbReference type="SUPFAM" id="SSF56059">
    <property type="entry name" value="Glutathione synthetase ATP-binding domain-like"/>
    <property type="match status" value="1"/>
</dbReference>
<reference evidence="5 6" key="1">
    <citation type="submission" date="2020-08" db="EMBL/GenBank/DDBJ databases">
        <title>Sequencing the genomes of 1000 actinobacteria strains.</title>
        <authorList>
            <person name="Klenk H.-P."/>
        </authorList>
    </citation>
    <scope>NUCLEOTIDE SEQUENCE [LARGE SCALE GENOMIC DNA]</scope>
    <source>
        <strain evidence="5 6">DSM 44230</strain>
    </source>
</reference>
<dbReference type="GO" id="GO:0005524">
    <property type="term" value="F:ATP binding"/>
    <property type="evidence" value="ECO:0007669"/>
    <property type="project" value="UniProtKB-KW"/>
</dbReference>
<evidence type="ECO:0000256" key="1">
    <source>
        <dbReference type="ARBA" id="ARBA00022598"/>
    </source>
</evidence>
<dbReference type="InterPro" id="IPR013815">
    <property type="entry name" value="ATP_grasp_subdomain_1"/>
</dbReference>
<dbReference type="PANTHER" id="PTHR43334">
    <property type="entry name" value="ACETATE--COA LIGASE [ADP-FORMING]"/>
    <property type="match status" value="1"/>
</dbReference>
<evidence type="ECO:0000256" key="2">
    <source>
        <dbReference type="ARBA" id="ARBA00022741"/>
    </source>
</evidence>
<dbReference type="SUPFAM" id="SSF52210">
    <property type="entry name" value="Succinyl-CoA synthetase domains"/>
    <property type="match status" value="2"/>
</dbReference>
<accession>A0A7W7FXS3</accession>
<dbReference type="Pfam" id="PF13607">
    <property type="entry name" value="Succ_CoA_lig"/>
    <property type="match status" value="1"/>
</dbReference>
<dbReference type="EMBL" id="JACHMH010000001">
    <property type="protein sequence ID" value="MBB4679254.1"/>
    <property type="molecule type" value="Genomic_DNA"/>
</dbReference>
<feature type="domain" description="CoA-binding" evidence="4">
    <location>
        <begin position="7"/>
        <end position="102"/>
    </location>
</feature>
<dbReference type="Gene3D" id="3.30.1490.20">
    <property type="entry name" value="ATP-grasp fold, A domain"/>
    <property type="match status" value="1"/>
</dbReference>
<keyword evidence="6" id="KW-1185">Reference proteome</keyword>
<dbReference type="Gene3D" id="3.40.50.261">
    <property type="entry name" value="Succinyl-CoA synthetase domains"/>
    <property type="match status" value="2"/>
</dbReference>
<dbReference type="GO" id="GO:0016874">
    <property type="term" value="F:ligase activity"/>
    <property type="evidence" value="ECO:0007669"/>
    <property type="project" value="UniProtKB-KW"/>
</dbReference>
<keyword evidence="1" id="KW-0436">Ligase</keyword>
<dbReference type="Pfam" id="PF13380">
    <property type="entry name" value="CoA_binding_2"/>
    <property type="match status" value="1"/>
</dbReference>
<protein>
    <submittedName>
        <fullName evidence="5">Acyl-CoA synthetase (NDP forming)</fullName>
    </submittedName>
</protein>
<gene>
    <name evidence="5" type="ORF">HNR67_005372</name>
</gene>
<dbReference type="RefSeq" id="WP_185005021.1">
    <property type="nucleotide sequence ID" value="NZ_JACHMH010000001.1"/>
</dbReference>
<keyword evidence="3" id="KW-0067">ATP-binding</keyword>
<dbReference type="SMART" id="SM00881">
    <property type="entry name" value="CoA_binding"/>
    <property type="match status" value="1"/>
</dbReference>